<dbReference type="EMBL" id="FXUG01000006">
    <property type="protein sequence ID" value="SMP58861.1"/>
    <property type="molecule type" value="Genomic_DNA"/>
</dbReference>
<evidence type="ECO:0000256" key="1">
    <source>
        <dbReference type="ARBA" id="ARBA00004370"/>
    </source>
</evidence>
<dbReference type="InterPro" id="IPR046956">
    <property type="entry name" value="RLP23-like"/>
</dbReference>
<feature type="region of interest" description="Disordered" evidence="7">
    <location>
        <begin position="853"/>
        <end position="892"/>
    </location>
</feature>
<evidence type="ECO:0000256" key="4">
    <source>
        <dbReference type="ARBA" id="ARBA00022989"/>
    </source>
</evidence>
<keyword evidence="5 8" id="KW-0472">Membrane</keyword>
<dbReference type="SUPFAM" id="SSF52047">
    <property type="entry name" value="RNI-like"/>
    <property type="match status" value="2"/>
</dbReference>
<evidence type="ECO:0000256" key="6">
    <source>
        <dbReference type="ARBA" id="ARBA00023180"/>
    </source>
</evidence>
<gene>
    <name evidence="9" type="ORF">SAMN06265222_106137</name>
</gene>
<comment type="caution">
    <text evidence="9">The sequence shown here is derived from an EMBL/GenBank/DDBJ whole genome shotgun (WGS) entry which is preliminary data.</text>
</comment>
<dbReference type="PANTHER" id="PTHR48063">
    <property type="entry name" value="LRR RECEPTOR-LIKE KINASE"/>
    <property type="match status" value="1"/>
</dbReference>
<comment type="subcellular location">
    <subcellularLocation>
        <location evidence="1">Membrane</location>
    </subcellularLocation>
</comment>
<dbReference type="Proteomes" id="UP001158067">
    <property type="component" value="Unassembled WGS sequence"/>
</dbReference>
<accession>A0ABY1Q444</accession>
<keyword evidence="2 8" id="KW-0812">Transmembrane</keyword>
<feature type="transmembrane region" description="Helical" evidence="8">
    <location>
        <begin position="12"/>
        <end position="30"/>
    </location>
</feature>
<keyword evidence="4 8" id="KW-1133">Transmembrane helix</keyword>
<dbReference type="Gene3D" id="3.80.10.10">
    <property type="entry name" value="Ribonuclease Inhibitor"/>
    <property type="match status" value="2"/>
</dbReference>
<evidence type="ECO:0000256" key="8">
    <source>
        <dbReference type="SAM" id="Phobius"/>
    </source>
</evidence>
<feature type="transmembrane region" description="Helical" evidence="8">
    <location>
        <begin position="92"/>
        <end position="112"/>
    </location>
</feature>
<dbReference type="InterPro" id="IPR032675">
    <property type="entry name" value="LRR_dom_sf"/>
</dbReference>
<evidence type="ECO:0000256" key="2">
    <source>
        <dbReference type="ARBA" id="ARBA00022692"/>
    </source>
</evidence>
<reference evidence="9 10" key="1">
    <citation type="submission" date="2017-05" db="EMBL/GenBank/DDBJ databases">
        <authorList>
            <person name="Varghese N."/>
            <person name="Submissions S."/>
        </authorList>
    </citation>
    <scope>NUCLEOTIDE SEQUENCE [LARGE SCALE GENOMIC DNA]</scope>
    <source>
        <strain evidence="9 10">DSM 25457</strain>
    </source>
</reference>
<proteinExistence type="predicted"/>
<dbReference type="RefSeq" id="WP_283432886.1">
    <property type="nucleotide sequence ID" value="NZ_FXUG01000006.1"/>
</dbReference>
<evidence type="ECO:0000313" key="9">
    <source>
        <dbReference type="EMBL" id="SMP58861.1"/>
    </source>
</evidence>
<keyword evidence="3" id="KW-0732">Signal</keyword>
<keyword evidence="10" id="KW-1185">Reference proteome</keyword>
<keyword evidence="6" id="KW-0325">Glycoprotein</keyword>
<organism evidence="9 10">
    <name type="scientific">Neorhodopirellula lusitana</name>
    <dbReference type="NCBI Taxonomy" id="445327"/>
    <lineage>
        <taxon>Bacteria</taxon>
        <taxon>Pseudomonadati</taxon>
        <taxon>Planctomycetota</taxon>
        <taxon>Planctomycetia</taxon>
        <taxon>Pirellulales</taxon>
        <taxon>Pirellulaceae</taxon>
        <taxon>Neorhodopirellula</taxon>
    </lineage>
</organism>
<evidence type="ECO:0008006" key="11">
    <source>
        <dbReference type="Google" id="ProtNLM"/>
    </source>
</evidence>
<feature type="compositionally biased region" description="Basic residues" evidence="7">
    <location>
        <begin position="862"/>
        <end position="873"/>
    </location>
</feature>
<feature type="transmembrane region" description="Helical" evidence="8">
    <location>
        <begin position="132"/>
        <end position="153"/>
    </location>
</feature>
<sequence length="916" mass="103456">MDTAAEYRRAIVCSLLFASITGLILVLANVPTKRVQVGEHIFGNVEYWRSRHFTIAESKLVKAGWPLTYQIQVHPQIATESTPLYVFSWWKLLLDILVVVAVVGGVGGYTYYRQLHISRSADGMRARRRFDITTALVCFLLPFVYYGGASWVASRHKALADQIGEEGTCTLAAELPEWFADRCPRVFHSTFFRLTHVQIHTPSPQIFDQLTRINTLRDLQVVRNQVDGQQLRLLKHSPALTTLRLERCKLAPEAIEAVANHSLLLNLSLRGSALSASELVQLDRLTNLLNVDLTGTGIRLAGLNMPHWQESVQSLDLMCPEPGQADQLSLKDWDSLEKLLVTGDGIRVNREVLLLEICDCPNLKEVMLDRLQKYSLVAKNLPELERINDPYESYLFDEGSAHYPSLVRWQHVDMEDVPSLQLLEFLAPDIETVAISGASRLKAVTLVYDEFRESTTGDSSSPSEASIESWVDAVSQLDSIQQLTIEGVKLTVEQFQRVCRLPFLNTIHYDNSHLGDVAIQETEFSDSIQYLDFGRASLSQKTLERLLELPNLKTIRADFSGVTELRIHACEKLVTIDTLPFESLETVELLDLPRMTSGVVVKEGLQRIRVVGAPRLQEIVVGSAWPKDYEFGQLTGVTRFAAGGPEVTDDLFESLLTCRKLDELSFAYPSLSRSVLERMSELRHLTKLELPGCELNDSIISNWQGLSRLRRVCFDDTEVGGDTIAWLATLESLRSLSLNYLKLDVDARQTISMLRQVPSMSFVETQLDPEPLIHLLSGPSLEDLDLSGTEVSNELLDAIAANRTLRSCVLTDCQLDREYLSRLFNDDTRLVVESTESDTQLVLSYSTRYERSRSGFESRPPHGMHRRGRHRFREQRDEPYHEPPMNPSPEIGVSRLNELIATETFKIEDFRKASGR</sequence>
<evidence type="ECO:0000256" key="3">
    <source>
        <dbReference type="ARBA" id="ARBA00022729"/>
    </source>
</evidence>
<name>A0ABY1Q444_9BACT</name>
<evidence type="ECO:0000256" key="5">
    <source>
        <dbReference type="ARBA" id="ARBA00023136"/>
    </source>
</evidence>
<protein>
    <recommendedName>
        <fullName evidence="11">Leucine Rich repeats (2 copies)</fullName>
    </recommendedName>
</protein>
<evidence type="ECO:0000256" key="7">
    <source>
        <dbReference type="SAM" id="MobiDB-lite"/>
    </source>
</evidence>
<evidence type="ECO:0000313" key="10">
    <source>
        <dbReference type="Proteomes" id="UP001158067"/>
    </source>
</evidence>